<dbReference type="InterPro" id="IPR001362">
    <property type="entry name" value="Glyco_hydro_32"/>
</dbReference>
<keyword evidence="7" id="KW-1185">Reference proteome</keyword>
<accession>A0ABQ3X200</accession>
<keyword evidence="3" id="KW-0378">Hydrolase</keyword>
<protein>
    <recommendedName>
        <fullName evidence="2">beta-fructofuranosidase</fullName>
        <ecNumber evidence="2">3.2.1.26</ecNumber>
    </recommendedName>
</protein>
<feature type="domain" description="Glycosyl hydrolase family 32 N-terminal" evidence="5">
    <location>
        <begin position="10"/>
        <end position="264"/>
    </location>
</feature>
<name>A0ABQ3X200_9ACTN</name>
<evidence type="ECO:0000313" key="6">
    <source>
        <dbReference type="EMBL" id="GID52428.1"/>
    </source>
</evidence>
<evidence type="ECO:0000256" key="3">
    <source>
        <dbReference type="ARBA" id="ARBA00022801"/>
    </source>
</evidence>
<dbReference type="EC" id="3.2.1.26" evidence="2"/>
<sequence length="343" mass="36418">MEHSPRPRLHFTPRIGRVGDLFGVLAVDGRHHVFYEIDIPGEDSAWGWAVSDDLVIWTEQGVVPAPGDARCGTVVAGPVVFYTSGDGQITRAVPEPGFTGWRPDAGPLISAPPSGVTDMCDPAVWWAGSNWRMLLSGRLRDGSAAVLQYHSADLLHWSYDGVLISSDQATWSCPRLFPLDGAWVLLVGTGDEVAYAIGDYDGLHFTARAWGTFGRGSLGPAVTFVDAAGRRCLLARLGDDLAWSGALSLPWVLSVRGERLIATPHPNLDPYLISGATGLTAAGGEVRDHGDLILRMPAGGETTLFADADIVEVTVEGVSGLGVARRTGPVVPGVRFARFGSLG</sequence>
<dbReference type="InterPro" id="IPR013148">
    <property type="entry name" value="Glyco_hydro_32_N"/>
</dbReference>
<reference evidence="6 7" key="1">
    <citation type="submission" date="2021-01" db="EMBL/GenBank/DDBJ databases">
        <title>Whole genome shotgun sequence of Actinoplanes couchii NBRC 106145.</title>
        <authorList>
            <person name="Komaki H."/>
            <person name="Tamura T."/>
        </authorList>
    </citation>
    <scope>NUCLEOTIDE SEQUENCE [LARGE SCALE GENOMIC DNA]</scope>
    <source>
        <strain evidence="6 7">NBRC 106145</strain>
    </source>
</reference>
<dbReference type="Gene3D" id="2.115.10.20">
    <property type="entry name" value="Glycosyl hydrolase domain, family 43"/>
    <property type="match status" value="1"/>
</dbReference>
<dbReference type="PANTHER" id="PTHR43101">
    <property type="entry name" value="BETA-FRUCTOSIDASE"/>
    <property type="match status" value="1"/>
</dbReference>
<dbReference type="Proteomes" id="UP000612282">
    <property type="component" value="Unassembled WGS sequence"/>
</dbReference>
<dbReference type="PANTHER" id="PTHR43101:SF1">
    <property type="entry name" value="BETA-FRUCTOSIDASE"/>
    <property type="match status" value="1"/>
</dbReference>
<dbReference type="EMBL" id="BOMG01000018">
    <property type="protein sequence ID" value="GID52428.1"/>
    <property type="molecule type" value="Genomic_DNA"/>
</dbReference>
<evidence type="ECO:0000259" key="5">
    <source>
        <dbReference type="Pfam" id="PF00251"/>
    </source>
</evidence>
<dbReference type="SUPFAM" id="SSF75005">
    <property type="entry name" value="Arabinanase/levansucrase/invertase"/>
    <property type="match status" value="1"/>
</dbReference>
<comment type="similarity">
    <text evidence="1">Belongs to the glycosyl hydrolase 32 family.</text>
</comment>
<keyword evidence="4" id="KW-0326">Glycosidase</keyword>
<organism evidence="6 7">
    <name type="scientific">Actinoplanes couchii</name>
    <dbReference type="NCBI Taxonomy" id="403638"/>
    <lineage>
        <taxon>Bacteria</taxon>
        <taxon>Bacillati</taxon>
        <taxon>Actinomycetota</taxon>
        <taxon>Actinomycetes</taxon>
        <taxon>Micromonosporales</taxon>
        <taxon>Micromonosporaceae</taxon>
        <taxon>Actinoplanes</taxon>
    </lineage>
</organism>
<dbReference type="RefSeq" id="WP_203793234.1">
    <property type="nucleotide sequence ID" value="NZ_BAAAQE010000097.1"/>
</dbReference>
<comment type="caution">
    <text evidence="6">The sequence shown here is derived from an EMBL/GenBank/DDBJ whole genome shotgun (WGS) entry which is preliminary data.</text>
</comment>
<evidence type="ECO:0000256" key="4">
    <source>
        <dbReference type="ARBA" id="ARBA00023295"/>
    </source>
</evidence>
<dbReference type="Pfam" id="PF00251">
    <property type="entry name" value="Glyco_hydro_32N"/>
    <property type="match status" value="1"/>
</dbReference>
<dbReference type="CDD" id="cd08996">
    <property type="entry name" value="GH32_FFase"/>
    <property type="match status" value="1"/>
</dbReference>
<gene>
    <name evidence="6" type="primary">bfrA</name>
    <name evidence="6" type="ORF">Aco03nite_008320</name>
</gene>
<evidence type="ECO:0000256" key="2">
    <source>
        <dbReference type="ARBA" id="ARBA00012758"/>
    </source>
</evidence>
<dbReference type="SMART" id="SM00640">
    <property type="entry name" value="Glyco_32"/>
    <property type="match status" value="1"/>
</dbReference>
<evidence type="ECO:0000313" key="7">
    <source>
        <dbReference type="Proteomes" id="UP000612282"/>
    </source>
</evidence>
<evidence type="ECO:0000256" key="1">
    <source>
        <dbReference type="ARBA" id="ARBA00009902"/>
    </source>
</evidence>
<dbReference type="InterPro" id="IPR023296">
    <property type="entry name" value="Glyco_hydro_beta-prop_sf"/>
</dbReference>
<dbReference type="InterPro" id="IPR051214">
    <property type="entry name" value="GH32_Enzymes"/>
</dbReference>
<proteinExistence type="inferred from homology"/>